<dbReference type="InterPro" id="IPR051608">
    <property type="entry name" value="RQC_Subunit_NEMF"/>
</dbReference>
<accession>A0A7K4BZP5</accession>
<dbReference type="GO" id="GO:0000049">
    <property type="term" value="F:tRNA binding"/>
    <property type="evidence" value="ECO:0007669"/>
    <property type="project" value="TreeGrafter"/>
</dbReference>
<protein>
    <recommendedName>
        <fullName evidence="3">Fibronectin-binding domain-containing protein</fullName>
    </recommendedName>
</protein>
<sequence length="367" mass="42803">MEKTITEKNITLSNLALNHLVEELQILKNGFVNNVQTTSEGLLKMKIHTKEGGKNLLILPNYLFISEKSVPAKQNPGGFSALLKKYLNNQRIISLTQKGIDRIIIFEFPEKLLIVEVFAKGNIVLCEKNYKIIKAMKKEQWKDRKLEKEEIYKFPSSKGTNPLEENNENFYTKLKENKKTLFGATVDELNVFPALLEKVFFELKLEKKMNAKEITEKNSKKLLEKIKEQYHSPPIKPYLNQNSIYTIELGLEKEKEFENLNKALNEITFNKKENKTRNEIITKKENKKEKTQIILETIAKKEIEEKEMKQKGDNIYLHYSEISELIETIKKGKKKGLSDKEIMEKINSIKPIIIALNIEKKQLKVRF</sequence>
<proteinExistence type="predicted"/>
<evidence type="ECO:0000313" key="2">
    <source>
        <dbReference type="Proteomes" id="UP000526302"/>
    </source>
</evidence>
<dbReference type="Pfam" id="PF05833">
    <property type="entry name" value="NFACT_N"/>
    <property type="match status" value="1"/>
</dbReference>
<dbReference type="GO" id="GO:0043023">
    <property type="term" value="F:ribosomal large subunit binding"/>
    <property type="evidence" value="ECO:0007669"/>
    <property type="project" value="TreeGrafter"/>
</dbReference>
<comment type="caution">
    <text evidence="1">The sequence shown here is derived from an EMBL/GenBank/DDBJ whole genome shotgun (WGS) entry which is preliminary data.</text>
</comment>
<dbReference type="PANTHER" id="PTHR15239">
    <property type="entry name" value="NUCLEAR EXPORT MEDIATOR FACTOR NEMF"/>
    <property type="match status" value="1"/>
</dbReference>
<dbReference type="EMBL" id="JAAZKV010000018">
    <property type="protein sequence ID" value="NMA44672.1"/>
    <property type="molecule type" value="Genomic_DNA"/>
</dbReference>
<name>A0A7K4BZP5_9ARCH</name>
<gene>
    <name evidence="1" type="ORF">GX950_02565</name>
</gene>
<dbReference type="PANTHER" id="PTHR15239:SF6">
    <property type="entry name" value="RIBOSOME QUALITY CONTROL COMPLEX SUBUNIT NEMF"/>
    <property type="match status" value="1"/>
</dbReference>
<dbReference type="Proteomes" id="UP000526302">
    <property type="component" value="Unassembled WGS sequence"/>
</dbReference>
<organism evidence="1 2">
    <name type="scientific">Candidatus Iainarchaeum sp</name>
    <dbReference type="NCBI Taxonomy" id="3101447"/>
    <lineage>
        <taxon>Archaea</taxon>
        <taxon>Candidatus Iainarchaeota</taxon>
        <taxon>Candidatus Iainarchaeia</taxon>
        <taxon>Candidatus Iainarchaeales</taxon>
        <taxon>Candidatus Iainarchaeaceae</taxon>
        <taxon>Candidatus Iainarchaeum</taxon>
    </lineage>
</organism>
<evidence type="ECO:0008006" key="3">
    <source>
        <dbReference type="Google" id="ProtNLM"/>
    </source>
</evidence>
<evidence type="ECO:0000313" key="1">
    <source>
        <dbReference type="EMBL" id="NMA44672.1"/>
    </source>
</evidence>
<dbReference type="GO" id="GO:1990112">
    <property type="term" value="C:RQC complex"/>
    <property type="evidence" value="ECO:0007669"/>
    <property type="project" value="TreeGrafter"/>
</dbReference>
<dbReference type="AlphaFoldDB" id="A0A7K4BZP5"/>
<reference evidence="1 2" key="1">
    <citation type="journal article" date="2020" name="Biotechnol. Biofuels">
        <title>New insights from the biogas microbiome by comprehensive genome-resolved metagenomics of nearly 1600 species originating from multiple anaerobic digesters.</title>
        <authorList>
            <person name="Campanaro S."/>
            <person name="Treu L."/>
            <person name="Rodriguez-R L.M."/>
            <person name="Kovalovszki A."/>
            <person name="Ziels R.M."/>
            <person name="Maus I."/>
            <person name="Zhu X."/>
            <person name="Kougias P.G."/>
            <person name="Basile A."/>
            <person name="Luo G."/>
            <person name="Schluter A."/>
            <person name="Konstantinidis K.T."/>
            <person name="Angelidaki I."/>
        </authorList>
    </citation>
    <scope>NUCLEOTIDE SEQUENCE [LARGE SCALE GENOMIC DNA]</scope>
    <source>
        <strain evidence="1">AS22ysBPME_79</strain>
    </source>
</reference>
<dbReference type="Gene3D" id="2.30.310.10">
    <property type="entry name" value="ibrinogen binding protein from staphylococcus aureus domain"/>
    <property type="match status" value="1"/>
</dbReference>
<dbReference type="GO" id="GO:0072344">
    <property type="term" value="P:rescue of stalled ribosome"/>
    <property type="evidence" value="ECO:0007669"/>
    <property type="project" value="TreeGrafter"/>
</dbReference>